<dbReference type="GO" id="GO:0000977">
    <property type="term" value="F:RNA polymerase II transcription regulatory region sequence-specific DNA binding"/>
    <property type="evidence" value="ECO:0007669"/>
    <property type="project" value="TreeGrafter"/>
</dbReference>
<reference evidence="9" key="1">
    <citation type="submission" date="2022-01" db="UniProtKB">
        <authorList>
            <consortium name="EnsemblMetazoa"/>
        </authorList>
    </citation>
    <scope>IDENTIFICATION</scope>
</reference>
<evidence type="ECO:0000259" key="8">
    <source>
        <dbReference type="PROSITE" id="PS50888"/>
    </source>
</evidence>
<dbReference type="GO" id="GO:0045944">
    <property type="term" value="P:positive regulation of transcription by RNA polymerase II"/>
    <property type="evidence" value="ECO:0007669"/>
    <property type="project" value="UniProtKB-ARBA"/>
</dbReference>
<evidence type="ECO:0000256" key="5">
    <source>
        <dbReference type="ARBA" id="ARBA00023242"/>
    </source>
</evidence>
<evidence type="ECO:0000259" key="7">
    <source>
        <dbReference type="PROSITE" id="PS50112"/>
    </source>
</evidence>
<protein>
    <submittedName>
        <fullName evidence="9">Uncharacterized protein</fullName>
    </submittedName>
</protein>
<evidence type="ECO:0000313" key="10">
    <source>
        <dbReference type="Proteomes" id="UP000494040"/>
    </source>
</evidence>
<dbReference type="InterPro" id="IPR036638">
    <property type="entry name" value="HLH_DNA-bd_sf"/>
</dbReference>
<dbReference type="PROSITE" id="PS50112">
    <property type="entry name" value="PAS"/>
    <property type="match status" value="1"/>
</dbReference>
<dbReference type="GeneID" id="106662892"/>
<dbReference type="SMART" id="SM00091">
    <property type="entry name" value="PAS"/>
    <property type="match status" value="2"/>
</dbReference>
<dbReference type="InterPro" id="IPR056192">
    <property type="entry name" value="bHLH_NPAS4"/>
</dbReference>
<dbReference type="PROSITE" id="PS50888">
    <property type="entry name" value="BHLH"/>
    <property type="match status" value="1"/>
</dbReference>
<evidence type="ECO:0000256" key="4">
    <source>
        <dbReference type="ARBA" id="ARBA00023163"/>
    </source>
</evidence>
<dbReference type="AlphaFoldDB" id="A0A8I6RGD4"/>
<dbReference type="SUPFAM" id="SSF47459">
    <property type="entry name" value="HLH, helix-loop-helix DNA-binding domain"/>
    <property type="match status" value="1"/>
</dbReference>
<accession>A0A8I6RGD4</accession>
<dbReference type="CDD" id="cd00130">
    <property type="entry name" value="PAS"/>
    <property type="match status" value="2"/>
</dbReference>
<dbReference type="InterPro" id="IPR035965">
    <property type="entry name" value="PAS-like_dom_sf"/>
</dbReference>
<organism evidence="9 10">
    <name type="scientific">Cimex lectularius</name>
    <name type="common">Bed bug</name>
    <name type="synonym">Acanthia lectularia</name>
    <dbReference type="NCBI Taxonomy" id="79782"/>
    <lineage>
        <taxon>Eukaryota</taxon>
        <taxon>Metazoa</taxon>
        <taxon>Ecdysozoa</taxon>
        <taxon>Arthropoda</taxon>
        <taxon>Hexapoda</taxon>
        <taxon>Insecta</taxon>
        <taxon>Pterygota</taxon>
        <taxon>Neoptera</taxon>
        <taxon>Paraneoptera</taxon>
        <taxon>Hemiptera</taxon>
        <taxon>Heteroptera</taxon>
        <taxon>Panheteroptera</taxon>
        <taxon>Cimicomorpha</taxon>
        <taxon>Cimicidae</taxon>
        <taxon>Cimex</taxon>
    </lineage>
</organism>
<feature type="compositionally biased region" description="Basic and acidic residues" evidence="6">
    <location>
        <begin position="412"/>
        <end position="422"/>
    </location>
</feature>
<dbReference type="KEGG" id="clec:106662892"/>
<sequence length="614" mass="69598">MFTRFDASKSTKGASKQRRDSINAEIANLRDLLPLPPSTRQRLSQLQLMALVCVYVRKANYFQQVFKRHESHHGLHQMPTPNIGFSKALSGFLMMMTQNGKLLYISDNAAEYLGHSMEDLLIHGDSMYDMIDKQDHQGIQGELLRSANTPGDDSRIFLCRMNVSRNARRQMRFGDQKVVLVQGHYLSFLPLCSRNEPVFLATCTPVAMPETRECVVQGATNVFTTIHSMDMKFVHIDRNGEWHLGFPRSELQGASWYQLLHWESMREAQSKHRLITQSEQDRSCILLIRIQRRGGDWLWVHCVLQVKENMENSQQPLIVATNQVLSESEAGVMRVNSWLYHYYTVQSKLQYGLTYEPHTASPVARLGGTTNYYQHPHTMSPYHQEAPPTQVYHQISPSHHHQPIPQPIGHPEAFRYGRRSDPEPVDYSVHSDGELKVENSPSASPSSEVMVDLDRGSGGTVLLSATQSLGRSRLLVKAATTLDPAELMEQWNPSPPWSDTTLQKVPDILHQDLSPYVTTPPTPGSAVSLQHPPTPAFTFDWTPEQYVPNLQPCTAIPIMEEEHTLLGCWTAQPADHRLFPLQPPPPPRPSLILKIDQESDHLLQPIKDERQSGV</sequence>
<dbReference type="Proteomes" id="UP000494040">
    <property type="component" value="Unassembled WGS sequence"/>
</dbReference>
<keyword evidence="5" id="KW-0539">Nucleus</keyword>
<name>A0A8I6RGD4_CIMLE</name>
<proteinExistence type="predicted"/>
<dbReference type="RefSeq" id="XP_014242818.1">
    <property type="nucleotide sequence ID" value="XM_014387332.2"/>
</dbReference>
<dbReference type="EnsemblMetazoa" id="XM_014387332.2">
    <property type="protein sequence ID" value="XP_014242818.1"/>
    <property type="gene ID" value="LOC106662892"/>
</dbReference>
<dbReference type="PANTHER" id="PTHR23043">
    <property type="entry name" value="HYPOXIA-INDUCIBLE FACTOR 1 ALPHA"/>
    <property type="match status" value="1"/>
</dbReference>
<dbReference type="CTD" id="8291"/>
<dbReference type="PANTHER" id="PTHR23043:SF39">
    <property type="entry name" value="DYSFUSION, ISOFORM D"/>
    <property type="match status" value="1"/>
</dbReference>
<feature type="domain" description="PAS" evidence="7">
    <location>
        <begin position="87"/>
        <end position="150"/>
    </location>
</feature>
<dbReference type="InterPro" id="IPR011598">
    <property type="entry name" value="bHLH_dom"/>
</dbReference>
<feature type="domain" description="BHLH" evidence="8">
    <location>
        <begin position="6"/>
        <end position="59"/>
    </location>
</feature>
<keyword evidence="3" id="KW-0238">DNA-binding</keyword>
<dbReference type="SUPFAM" id="SSF55785">
    <property type="entry name" value="PYP-like sensor domain (PAS domain)"/>
    <property type="match status" value="2"/>
</dbReference>
<evidence type="ECO:0000313" key="9">
    <source>
        <dbReference type="EnsemblMetazoa" id="XP_014242818.1"/>
    </source>
</evidence>
<dbReference type="CDD" id="cd19697">
    <property type="entry name" value="bHLH-PAS_NPAS4_PASD10"/>
    <property type="match status" value="1"/>
</dbReference>
<keyword evidence="10" id="KW-1185">Reference proteome</keyword>
<dbReference type="GO" id="GO:0000981">
    <property type="term" value="F:DNA-binding transcription factor activity, RNA polymerase II-specific"/>
    <property type="evidence" value="ECO:0007669"/>
    <property type="project" value="TreeGrafter"/>
</dbReference>
<comment type="subcellular location">
    <subcellularLocation>
        <location evidence="1">Nucleus</location>
    </subcellularLocation>
</comment>
<evidence type="ECO:0000256" key="6">
    <source>
        <dbReference type="SAM" id="MobiDB-lite"/>
    </source>
</evidence>
<dbReference type="Pfam" id="PF23183">
    <property type="entry name" value="bHLH_NPAS4"/>
    <property type="match status" value="1"/>
</dbReference>
<dbReference type="FunFam" id="3.30.450.20:FF:000081">
    <property type="entry name" value="Dysfusion, isoform B"/>
    <property type="match status" value="1"/>
</dbReference>
<dbReference type="GO" id="GO:0046983">
    <property type="term" value="F:protein dimerization activity"/>
    <property type="evidence" value="ECO:0007669"/>
    <property type="project" value="InterPro"/>
</dbReference>
<dbReference type="Gene3D" id="3.30.450.20">
    <property type="entry name" value="PAS domain"/>
    <property type="match status" value="2"/>
</dbReference>
<dbReference type="Pfam" id="PF14598">
    <property type="entry name" value="PAS_11"/>
    <property type="match status" value="1"/>
</dbReference>
<dbReference type="InterPro" id="IPR000014">
    <property type="entry name" value="PAS"/>
</dbReference>
<dbReference type="GO" id="GO:0005634">
    <property type="term" value="C:nucleus"/>
    <property type="evidence" value="ECO:0007669"/>
    <property type="project" value="UniProtKB-SubCell"/>
</dbReference>
<evidence type="ECO:0000256" key="2">
    <source>
        <dbReference type="ARBA" id="ARBA00023015"/>
    </source>
</evidence>
<evidence type="ECO:0000256" key="3">
    <source>
        <dbReference type="ARBA" id="ARBA00023125"/>
    </source>
</evidence>
<feature type="region of interest" description="Disordered" evidence="6">
    <location>
        <begin position="395"/>
        <end position="449"/>
    </location>
</feature>
<dbReference type="OMA" id="KFTYTIC"/>
<evidence type="ECO:0000256" key="1">
    <source>
        <dbReference type="ARBA" id="ARBA00004123"/>
    </source>
</evidence>
<dbReference type="OrthoDB" id="9978016at2759"/>
<keyword evidence="4" id="KW-0804">Transcription</keyword>
<keyword evidence="2" id="KW-0805">Transcription regulation</keyword>